<proteinExistence type="predicted"/>
<feature type="region of interest" description="Disordered" evidence="1">
    <location>
        <begin position="1"/>
        <end position="39"/>
    </location>
</feature>
<gene>
    <name evidence="2" type="ORF">NDU88_005943</name>
</gene>
<organism evidence="2 3">
    <name type="scientific">Pleurodeles waltl</name>
    <name type="common">Iberian ribbed newt</name>
    <dbReference type="NCBI Taxonomy" id="8319"/>
    <lineage>
        <taxon>Eukaryota</taxon>
        <taxon>Metazoa</taxon>
        <taxon>Chordata</taxon>
        <taxon>Craniata</taxon>
        <taxon>Vertebrata</taxon>
        <taxon>Euteleostomi</taxon>
        <taxon>Amphibia</taxon>
        <taxon>Batrachia</taxon>
        <taxon>Caudata</taxon>
        <taxon>Salamandroidea</taxon>
        <taxon>Salamandridae</taxon>
        <taxon>Pleurodelinae</taxon>
        <taxon>Pleurodeles</taxon>
    </lineage>
</organism>
<evidence type="ECO:0000313" key="3">
    <source>
        <dbReference type="Proteomes" id="UP001066276"/>
    </source>
</evidence>
<accession>A0AAV7L906</accession>
<dbReference type="EMBL" id="JANPWB010000016">
    <property type="protein sequence ID" value="KAJ1085818.1"/>
    <property type="molecule type" value="Genomic_DNA"/>
</dbReference>
<comment type="caution">
    <text evidence="2">The sequence shown here is derived from an EMBL/GenBank/DDBJ whole genome shotgun (WGS) entry which is preliminary data.</text>
</comment>
<dbReference type="Proteomes" id="UP001066276">
    <property type="component" value="Chromosome 12"/>
</dbReference>
<reference evidence="2" key="1">
    <citation type="journal article" date="2022" name="bioRxiv">
        <title>Sequencing and chromosome-scale assembly of the giantPleurodeles waltlgenome.</title>
        <authorList>
            <person name="Brown T."/>
            <person name="Elewa A."/>
            <person name="Iarovenko S."/>
            <person name="Subramanian E."/>
            <person name="Araus A.J."/>
            <person name="Petzold A."/>
            <person name="Susuki M."/>
            <person name="Suzuki K.-i.T."/>
            <person name="Hayashi T."/>
            <person name="Toyoda A."/>
            <person name="Oliveira C."/>
            <person name="Osipova E."/>
            <person name="Leigh N.D."/>
            <person name="Simon A."/>
            <person name="Yun M.H."/>
        </authorList>
    </citation>
    <scope>NUCLEOTIDE SEQUENCE</scope>
    <source>
        <strain evidence="2">20211129_DDA</strain>
        <tissue evidence="2">Liver</tissue>
    </source>
</reference>
<evidence type="ECO:0000313" key="2">
    <source>
        <dbReference type="EMBL" id="KAJ1085818.1"/>
    </source>
</evidence>
<evidence type="ECO:0000256" key="1">
    <source>
        <dbReference type="SAM" id="MobiDB-lite"/>
    </source>
</evidence>
<dbReference type="AlphaFoldDB" id="A0AAV7L906"/>
<name>A0AAV7L906_PLEWA</name>
<protein>
    <submittedName>
        <fullName evidence="2">Uncharacterized protein</fullName>
    </submittedName>
</protein>
<keyword evidence="3" id="KW-1185">Reference proteome</keyword>
<sequence>MQVLPENRSNSSTGRYHETTTRNRSGISKPEHTKKTLPKTVLDLPKLEDTMKPLPETVLERLNRTYHEITTLNRLELLNRNIPRATNRNVLNLPKLEHTMKPLPKTVLDLPKLEHTMKPLPKTILELLN</sequence>